<reference evidence="5 6" key="1">
    <citation type="submission" date="2020-03" db="EMBL/GenBank/DDBJ databases">
        <title>Sequencing the genomes of 1000 actinobacteria strains.</title>
        <authorList>
            <person name="Klenk H.-P."/>
        </authorList>
    </citation>
    <scope>NUCLEOTIDE SEQUENCE [LARGE SCALE GENOMIC DNA]</scope>
    <source>
        <strain evidence="5 6">DSM 45685</strain>
    </source>
</reference>
<name>A0A7X5ZS08_9PSEU</name>
<keyword evidence="1" id="KW-0596">Phosphopantetheine</keyword>
<sequence length="421" mass="43962">MVASSGVDGITVLAAVRQPVPTGRFVRRCWQLLGHPGHPAASEFASRSAPPRLTPEGEPAGTTGTAVLLGGEFGWTDNAHLLNGIAAARRDGGRLALVHLGAGGASLLRSAAVENPRLDVRSIELCRNPSARAVRIAVTLAGAERDGNDEFQIDNTGRITRTQWQPVRLPDPVPPRVPGSVLVTGGLGGLGLRAASVLAHRTGLHPVLVDRLAPTELAGPAARHLTRLRSSRTGVTVLQLDLTDRQRSVDTLGGTLGILPPVRAVLHCAGVLYGGPVEGCTSHQLLAAQRVKVAGLRNLLAAVPSADLRSLITFGSITAEHAHRSLGCYALANELLRRTTLEQAAQLPGCATVAAQWSLWSGAGMASGAGAVSQARRMGMVPVSLRAGMATLPRLLSWPEGAATALLLHGRERARTRKNSA</sequence>
<dbReference type="RefSeq" id="WP_167172551.1">
    <property type="nucleotide sequence ID" value="NZ_JAAOYM010000001.1"/>
</dbReference>
<dbReference type="InterPro" id="IPR057326">
    <property type="entry name" value="KR_dom"/>
</dbReference>
<feature type="compositionally biased region" description="Low complexity" evidence="3">
    <location>
        <begin position="54"/>
        <end position="63"/>
    </location>
</feature>
<evidence type="ECO:0000313" key="6">
    <source>
        <dbReference type="Proteomes" id="UP000545493"/>
    </source>
</evidence>
<dbReference type="InterPro" id="IPR050091">
    <property type="entry name" value="PKS_NRPS_Biosynth_Enz"/>
</dbReference>
<proteinExistence type="predicted"/>
<protein>
    <submittedName>
        <fullName evidence="5">NAD(P)-dependent dehydrogenase (Short-subunit alcohol dehydrogenase family)</fullName>
    </submittedName>
</protein>
<dbReference type="Proteomes" id="UP000545493">
    <property type="component" value="Unassembled WGS sequence"/>
</dbReference>
<accession>A0A7X5ZS08</accession>
<organism evidence="5 6">
    <name type="scientific">Saccharomonospora amisosensis</name>
    <dbReference type="NCBI Taxonomy" id="1128677"/>
    <lineage>
        <taxon>Bacteria</taxon>
        <taxon>Bacillati</taxon>
        <taxon>Actinomycetota</taxon>
        <taxon>Actinomycetes</taxon>
        <taxon>Pseudonocardiales</taxon>
        <taxon>Pseudonocardiaceae</taxon>
        <taxon>Saccharomonospora</taxon>
    </lineage>
</organism>
<dbReference type="PANTHER" id="PTHR43775">
    <property type="entry name" value="FATTY ACID SYNTHASE"/>
    <property type="match status" value="1"/>
</dbReference>
<keyword evidence="2" id="KW-0597">Phosphoprotein</keyword>
<dbReference type="Pfam" id="PF08659">
    <property type="entry name" value="KR"/>
    <property type="match status" value="1"/>
</dbReference>
<feature type="domain" description="Ketoreductase" evidence="4">
    <location>
        <begin position="179"/>
        <end position="363"/>
    </location>
</feature>
<dbReference type="GO" id="GO:0004312">
    <property type="term" value="F:fatty acid synthase activity"/>
    <property type="evidence" value="ECO:0007669"/>
    <property type="project" value="TreeGrafter"/>
</dbReference>
<evidence type="ECO:0000256" key="1">
    <source>
        <dbReference type="ARBA" id="ARBA00022450"/>
    </source>
</evidence>
<evidence type="ECO:0000256" key="2">
    <source>
        <dbReference type="ARBA" id="ARBA00022553"/>
    </source>
</evidence>
<evidence type="ECO:0000256" key="3">
    <source>
        <dbReference type="SAM" id="MobiDB-lite"/>
    </source>
</evidence>
<dbReference type="SUPFAM" id="SSF51735">
    <property type="entry name" value="NAD(P)-binding Rossmann-fold domains"/>
    <property type="match status" value="1"/>
</dbReference>
<keyword evidence="6" id="KW-1185">Reference proteome</keyword>
<comment type="caution">
    <text evidence="5">The sequence shown here is derived from an EMBL/GenBank/DDBJ whole genome shotgun (WGS) entry which is preliminary data.</text>
</comment>
<dbReference type="GO" id="GO:0006633">
    <property type="term" value="P:fatty acid biosynthetic process"/>
    <property type="evidence" value="ECO:0007669"/>
    <property type="project" value="TreeGrafter"/>
</dbReference>
<evidence type="ECO:0000313" key="5">
    <source>
        <dbReference type="EMBL" id="NIJ13046.1"/>
    </source>
</evidence>
<dbReference type="AlphaFoldDB" id="A0A7X5ZS08"/>
<dbReference type="PANTHER" id="PTHR43775:SF37">
    <property type="entry name" value="SI:DKEY-61P9.11"/>
    <property type="match status" value="1"/>
</dbReference>
<dbReference type="Gene3D" id="3.40.50.720">
    <property type="entry name" value="NAD(P)-binding Rossmann-like Domain"/>
    <property type="match status" value="1"/>
</dbReference>
<gene>
    <name evidence="5" type="ORF">FHU38_003390</name>
</gene>
<dbReference type="InterPro" id="IPR036291">
    <property type="entry name" value="NAD(P)-bd_dom_sf"/>
</dbReference>
<dbReference type="InterPro" id="IPR013968">
    <property type="entry name" value="PKS_KR"/>
</dbReference>
<dbReference type="EMBL" id="JAAOYM010000001">
    <property type="protein sequence ID" value="NIJ13046.1"/>
    <property type="molecule type" value="Genomic_DNA"/>
</dbReference>
<feature type="region of interest" description="Disordered" evidence="3">
    <location>
        <begin position="40"/>
        <end position="63"/>
    </location>
</feature>
<evidence type="ECO:0000259" key="4">
    <source>
        <dbReference type="SMART" id="SM00822"/>
    </source>
</evidence>
<dbReference type="SMART" id="SM00822">
    <property type="entry name" value="PKS_KR"/>
    <property type="match status" value="1"/>
</dbReference>